<feature type="compositionally biased region" description="Low complexity" evidence="1">
    <location>
        <begin position="61"/>
        <end position="77"/>
    </location>
</feature>
<dbReference type="EMBL" id="OZ023719">
    <property type="protein sequence ID" value="CAK9868577.1"/>
    <property type="molecule type" value="Genomic_DNA"/>
</dbReference>
<sequence>MQKKRSVYDQLLKNRYPLTRLPNERREEMRKEASMRILSEASKKHILAENSSKARQKKKNQQQQQLQQQQLQQQNKRMQQDMTM</sequence>
<evidence type="ECO:0000313" key="3">
    <source>
        <dbReference type="Proteomes" id="UP001497522"/>
    </source>
</evidence>
<name>A0ABP1B206_9BRYO</name>
<gene>
    <name evidence="2" type="ORF">CSSPJE1EN2_LOCUS11536</name>
</gene>
<keyword evidence="3" id="KW-1185">Reference proteome</keyword>
<protein>
    <submittedName>
        <fullName evidence="2">Uncharacterized protein</fullName>
    </submittedName>
</protein>
<reference evidence="2" key="1">
    <citation type="submission" date="2024-03" db="EMBL/GenBank/DDBJ databases">
        <authorList>
            <consortium name="ELIXIR-Norway"/>
            <consortium name="Elixir Norway"/>
        </authorList>
    </citation>
    <scope>NUCLEOTIDE SEQUENCE</scope>
</reference>
<feature type="region of interest" description="Disordered" evidence="1">
    <location>
        <begin position="1"/>
        <end position="33"/>
    </location>
</feature>
<evidence type="ECO:0000313" key="2">
    <source>
        <dbReference type="EMBL" id="CAK9868577.1"/>
    </source>
</evidence>
<dbReference type="Proteomes" id="UP001497522">
    <property type="component" value="Chromosome 18"/>
</dbReference>
<evidence type="ECO:0000256" key="1">
    <source>
        <dbReference type="SAM" id="MobiDB-lite"/>
    </source>
</evidence>
<feature type="compositionally biased region" description="Basic and acidic residues" evidence="1">
    <location>
        <begin position="22"/>
        <end position="33"/>
    </location>
</feature>
<organism evidence="2 3">
    <name type="scientific">Sphagnum jensenii</name>
    <dbReference type="NCBI Taxonomy" id="128206"/>
    <lineage>
        <taxon>Eukaryota</taxon>
        <taxon>Viridiplantae</taxon>
        <taxon>Streptophyta</taxon>
        <taxon>Embryophyta</taxon>
        <taxon>Bryophyta</taxon>
        <taxon>Sphagnophytina</taxon>
        <taxon>Sphagnopsida</taxon>
        <taxon>Sphagnales</taxon>
        <taxon>Sphagnaceae</taxon>
        <taxon>Sphagnum</taxon>
    </lineage>
</organism>
<accession>A0ABP1B206</accession>
<proteinExistence type="predicted"/>
<feature type="region of interest" description="Disordered" evidence="1">
    <location>
        <begin position="50"/>
        <end position="84"/>
    </location>
</feature>